<sequence length="179" mass="18896">MRLPFLPVVLLAWPLAEIAGFVLVGRAIGLWGTLGLVLGTGLLGALMIRGQGMTMLRRLSTEGREGRMPAAELVSGAMVVVAGILLMLPGFLTDIIGLALLVPFIRKLIWSAFGSRVVVVNSGDRRSPGGFRAGPGPGPGPAPVHSVGSGPVVDLDDDDYRREPNPSSPWADKDKRIEP</sequence>
<keyword evidence="2" id="KW-1133">Transmembrane helix</keyword>
<protein>
    <submittedName>
        <fullName evidence="3">UPF0716 protein FxsA</fullName>
    </submittedName>
</protein>
<proteinExistence type="predicted"/>
<evidence type="ECO:0000313" key="3">
    <source>
        <dbReference type="EMBL" id="MBB6510348.1"/>
    </source>
</evidence>
<organism evidence="3 4">
    <name type="scientific">Rhizobium soli</name>
    <dbReference type="NCBI Taxonomy" id="424798"/>
    <lineage>
        <taxon>Bacteria</taxon>
        <taxon>Pseudomonadati</taxon>
        <taxon>Pseudomonadota</taxon>
        <taxon>Alphaproteobacteria</taxon>
        <taxon>Hyphomicrobiales</taxon>
        <taxon>Rhizobiaceae</taxon>
        <taxon>Rhizobium/Agrobacterium group</taxon>
        <taxon>Rhizobium</taxon>
    </lineage>
</organism>
<feature type="transmembrane region" description="Helical" evidence="2">
    <location>
        <begin position="69"/>
        <end position="89"/>
    </location>
</feature>
<dbReference type="PANTHER" id="PTHR35335:SF1">
    <property type="entry name" value="UPF0716 PROTEIN FXSA"/>
    <property type="match status" value="1"/>
</dbReference>
<feature type="compositionally biased region" description="Low complexity" evidence="1">
    <location>
        <begin position="143"/>
        <end position="152"/>
    </location>
</feature>
<name>A0A7X0MVG7_9HYPH</name>
<keyword evidence="2" id="KW-0472">Membrane</keyword>
<evidence type="ECO:0000256" key="2">
    <source>
        <dbReference type="SAM" id="Phobius"/>
    </source>
</evidence>
<dbReference type="EMBL" id="JACHBU010000008">
    <property type="protein sequence ID" value="MBB6510348.1"/>
    <property type="molecule type" value="Genomic_DNA"/>
</dbReference>
<dbReference type="PANTHER" id="PTHR35335">
    <property type="entry name" value="UPF0716 PROTEIN FXSA"/>
    <property type="match status" value="1"/>
</dbReference>
<dbReference type="Pfam" id="PF04186">
    <property type="entry name" value="FxsA"/>
    <property type="match status" value="1"/>
</dbReference>
<reference evidence="3 4" key="1">
    <citation type="submission" date="2020-08" db="EMBL/GenBank/DDBJ databases">
        <title>The Agave Microbiome: Exploring the role of microbial communities in plant adaptations to desert environments.</title>
        <authorList>
            <person name="Partida-Martinez L.P."/>
        </authorList>
    </citation>
    <scope>NUCLEOTIDE SEQUENCE [LARGE SCALE GENOMIC DNA]</scope>
    <source>
        <strain evidence="3 4">AS3.12</strain>
    </source>
</reference>
<comment type="caution">
    <text evidence="3">The sequence shown here is derived from an EMBL/GenBank/DDBJ whole genome shotgun (WGS) entry which is preliminary data.</text>
</comment>
<dbReference type="GO" id="GO:0016020">
    <property type="term" value="C:membrane"/>
    <property type="evidence" value="ECO:0007669"/>
    <property type="project" value="InterPro"/>
</dbReference>
<dbReference type="NCBIfam" id="NF008528">
    <property type="entry name" value="PRK11463.1-2"/>
    <property type="match status" value="1"/>
</dbReference>
<dbReference type="AlphaFoldDB" id="A0A7X0MVG7"/>
<dbReference type="Proteomes" id="UP000585437">
    <property type="component" value="Unassembled WGS sequence"/>
</dbReference>
<dbReference type="InterPro" id="IPR007313">
    <property type="entry name" value="FxsA"/>
</dbReference>
<gene>
    <name evidence="3" type="ORF">F4695_003737</name>
</gene>
<feature type="region of interest" description="Disordered" evidence="1">
    <location>
        <begin position="126"/>
        <end position="179"/>
    </location>
</feature>
<keyword evidence="4" id="KW-1185">Reference proteome</keyword>
<keyword evidence="2" id="KW-0812">Transmembrane</keyword>
<feature type="transmembrane region" description="Helical" evidence="2">
    <location>
        <begin position="28"/>
        <end position="48"/>
    </location>
</feature>
<dbReference type="RefSeq" id="WP_184655563.1">
    <property type="nucleotide sequence ID" value="NZ_JACHBU010000008.1"/>
</dbReference>
<accession>A0A7X0MVG7</accession>
<evidence type="ECO:0000256" key="1">
    <source>
        <dbReference type="SAM" id="MobiDB-lite"/>
    </source>
</evidence>
<evidence type="ECO:0000313" key="4">
    <source>
        <dbReference type="Proteomes" id="UP000585437"/>
    </source>
</evidence>